<feature type="transmembrane region" description="Helical" evidence="1">
    <location>
        <begin position="56"/>
        <end position="74"/>
    </location>
</feature>
<dbReference type="Proteomes" id="UP000075755">
    <property type="component" value="Chromosome"/>
</dbReference>
<gene>
    <name evidence="3" type="ORF">AA2016_0456</name>
    <name evidence="4" type="ORF">FHS67_003872</name>
</gene>
<keyword evidence="2" id="KW-0732">Signal</keyword>
<evidence type="ECO:0000313" key="3">
    <source>
        <dbReference type="EMBL" id="AMS39395.1"/>
    </source>
</evidence>
<feature type="transmembrane region" description="Helical" evidence="1">
    <location>
        <begin position="358"/>
        <end position="378"/>
    </location>
</feature>
<evidence type="ECO:0000256" key="1">
    <source>
        <dbReference type="SAM" id="Phobius"/>
    </source>
</evidence>
<feature type="transmembrane region" description="Helical" evidence="1">
    <location>
        <begin position="328"/>
        <end position="346"/>
    </location>
</feature>
<feature type="transmembrane region" description="Helical" evidence="1">
    <location>
        <begin position="427"/>
        <end position="451"/>
    </location>
</feature>
<proteinExistence type="predicted"/>
<feature type="transmembrane region" description="Helical" evidence="1">
    <location>
        <begin position="282"/>
        <end position="308"/>
    </location>
</feature>
<sequence length="489" mass="52287">MWHTGKVMRGTNTATTVQRKAAAVLAACAAAASHTSPAFAHASDRGHVLLLPTGHYIAGAAFAVAASFLVLALLPPARLVSIWRKRLPLGSIPDLRLPASLAAFAVFAVLITAGFIGSRDPLSNPLPLTVWTLLWVGLTLAQGLCGNLWSWLNPWYGPYRLVTGALGAKARQKTPLHLPEWLGYWPAVILFFAFAWFELIDPAPDDPARLAMAAGLYWIISFTAMLAFGFERWSRQGEFLSAFFAMIGRFGIVEASKDRSRLRLALCWPGAKLYQAEALPPAGALFLLATLASVSFDGFSKTFFWLGLNSINPLELPGRTALVATNSFGLMAMFVALAGVGLLAVVAGERVVRSAAPLPEAAGLFVWSIVPIALAYHFSHYLTALLVNGQYALVALSDPFALGWNLLGTAHMPVEAGIAMGAHSAWLLWNLQAAAIVGGHVLAVLVAHVFAWRMHPNAASASLSQLPLTVLMIGYTVFGLWLLSTATAG</sequence>
<evidence type="ECO:0000313" key="4">
    <source>
        <dbReference type="EMBL" id="MBB3707541.1"/>
    </source>
</evidence>
<feature type="transmembrane region" description="Helical" evidence="1">
    <location>
        <begin position="463"/>
        <end position="483"/>
    </location>
</feature>
<feature type="transmembrane region" description="Helical" evidence="1">
    <location>
        <begin position="181"/>
        <end position="199"/>
    </location>
</feature>
<evidence type="ECO:0008006" key="7">
    <source>
        <dbReference type="Google" id="ProtNLM"/>
    </source>
</evidence>
<keyword evidence="1" id="KW-1133">Transmembrane helix</keyword>
<feature type="transmembrane region" description="Helical" evidence="1">
    <location>
        <begin position="211"/>
        <end position="230"/>
    </location>
</feature>
<feature type="transmembrane region" description="Helical" evidence="1">
    <location>
        <begin position="95"/>
        <end position="116"/>
    </location>
</feature>
<keyword evidence="1" id="KW-0472">Membrane</keyword>
<name>A0AAC8YJ85_AMIAI</name>
<dbReference type="EMBL" id="JACICB010000014">
    <property type="protein sequence ID" value="MBB3707541.1"/>
    <property type="molecule type" value="Genomic_DNA"/>
</dbReference>
<reference evidence="4 6" key="2">
    <citation type="submission" date="2020-08" db="EMBL/GenBank/DDBJ databases">
        <title>Genomic Encyclopedia of Type Strains, Phase IV (KMG-IV): sequencing the most valuable type-strain genomes for metagenomic binning, comparative biology and taxonomic classification.</title>
        <authorList>
            <person name="Goeker M."/>
        </authorList>
    </citation>
    <scope>NUCLEOTIDE SEQUENCE [LARGE SCALE GENOMIC DNA]</scope>
    <source>
        <strain evidence="4 6">DSM 10368</strain>
    </source>
</reference>
<keyword evidence="1" id="KW-0812">Transmembrane</keyword>
<protein>
    <recommendedName>
        <fullName evidence="7">Fenitrothion hydrolase</fullName>
    </recommendedName>
</protein>
<keyword evidence="6" id="KW-1185">Reference proteome</keyword>
<dbReference type="Proteomes" id="UP000577697">
    <property type="component" value="Unassembled WGS sequence"/>
</dbReference>
<evidence type="ECO:0000313" key="6">
    <source>
        <dbReference type="Proteomes" id="UP000577697"/>
    </source>
</evidence>
<feature type="signal peptide" evidence="2">
    <location>
        <begin position="1"/>
        <end position="40"/>
    </location>
</feature>
<organism evidence="3 5">
    <name type="scientific">Aminobacter aminovorans</name>
    <name type="common">Chelatobacter heintzii</name>
    <dbReference type="NCBI Taxonomy" id="83263"/>
    <lineage>
        <taxon>Bacteria</taxon>
        <taxon>Pseudomonadati</taxon>
        <taxon>Pseudomonadota</taxon>
        <taxon>Alphaproteobacteria</taxon>
        <taxon>Hyphomicrobiales</taxon>
        <taxon>Phyllobacteriaceae</taxon>
        <taxon>Aminobacter</taxon>
    </lineage>
</organism>
<evidence type="ECO:0000256" key="2">
    <source>
        <dbReference type="SAM" id="SignalP"/>
    </source>
</evidence>
<dbReference type="RefSeq" id="WP_376775253.1">
    <property type="nucleotide sequence ID" value="NZ_CP015005.1"/>
</dbReference>
<reference evidence="3 5" key="1">
    <citation type="submission" date="2016-03" db="EMBL/GenBank/DDBJ databases">
        <title>Complete genome of Aminobacter aminovorans KCTC 2477.</title>
        <authorList>
            <person name="Kim K.M."/>
        </authorList>
    </citation>
    <scope>NUCLEOTIDE SEQUENCE [LARGE SCALE GENOMIC DNA]</scope>
    <source>
        <strain evidence="3 5">KCTC 2477</strain>
    </source>
</reference>
<feature type="transmembrane region" description="Helical" evidence="1">
    <location>
        <begin position="128"/>
        <end position="152"/>
    </location>
</feature>
<feature type="chain" id="PRO_5041961809" description="Fenitrothion hydrolase" evidence="2">
    <location>
        <begin position="41"/>
        <end position="489"/>
    </location>
</feature>
<dbReference type="KEGG" id="aak:AA2016_0456"/>
<evidence type="ECO:0000313" key="5">
    <source>
        <dbReference type="Proteomes" id="UP000075755"/>
    </source>
</evidence>
<dbReference type="EMBL" id="CP015005">
    <property type="protein sequence ID" value="AMS39395.1"/>
    <property type="molecule type" value="Genomic_DNA"/>
</dbReference>
<dbReference type="AlphaFoldDB" id="A0AAC8YJ85"/>
<accession>A0AAC8YJ85</accession>